<evidence type="ECO:0000313" key="3">
    <source>
        <dbReference type="EMBL" id="GEA82230.1"/>
    </source>
</evidence>
<feature type="domain" description="NERD" evidence="2">
    <location>
        <begin position="107"/>
        <end position="214"/>
    </location>
</feature>
<organism evidence="3 4">
    <name type="scientific">Cellulomonas uda</name>
    <dbReference type="NCBI Taxonomy" id="1714"/>
    <lineage>
        <taxon>Bacteria</taxon>
        <taxon>Bacillati</taxon>
        <taxon>Actinomycetota</taxon>
        <taxon>Actinomycetes</taxon>
        <taxon>Micrococcales</taxon>
        <taxon>Cellulomonadaceae</taxon>
        <taxon>Cellulomonas</taxon>
    </lineage>
</organism>
<dbReference type="PROSITE" id="PS50965">
    <property type="entry name" value="NERD"/>
    <property type="match status" value="1"/>
</dbReference>
<dbReference type="AlphaFoldDB" id="A0A4Y3KH12"/>
<sequence>MRLRYAGACRTCGTTLEAGVRAVYDASTRTVTCVECPTPEPRPDVVEPVPAAPPAEVDAGRAGGSARREYERRSAAREKRIREAHPRVGGLILALSDEPQSTTAWARGAKGEEMLGRGLDALADRGVRILHDRRIPRTRANIDHIAVGPSGVFVIDAKRYKGRPSLRVEGGILRPRTARLVVGSRDCTSLVQGVHKQVSLVRDALATAGHGSVPVRGVLCFVEADWPLIGGSFQVDGVHVLWPRKAYEHLTVHGALAPSAVDELHRLLAQAFPMA</sequence>
<reference evidence="3 4" key="1">
    <citation type="submission" date="2019-06" db="EMBL/GenBank/DDBJ databases">
        <title>Whole genome shotgun sequence of Cellulomonas uda NBRC 3747.</title>
        <authorList>
            <person name="Hosoyama A."/>
            <person name="Uohara A."/>
            <person name="Ohji S."/>
            <person name="Ichikawa N."/>
        </authorList>
    </citation>
    <scope>NUCLEOTIDE SEQUENCE [LARGE SCALE GENOMIC DNA]</scope>
    <source>
        <strain evidence="3 4">NBRC 3747</strain>
    </source>
</reference>
<protein>
    <recommendedName>
        <fullName evidence="2">NERD domain-containing protein</fullName>
    </recommendedName>
</protein>
<feature type="compositionally biased region" description="Basic and acidic residues" evidence="1">
    <location>
        <begin position="66"/>
        <end position="77"/>
    </location>
</feature>
<gene>
    <name evidence="3" type="ORF">CUD01_26740</name>
</gene>
<dbReference type="InterPro" id="IPR011528">
    <property type="entry name" value="NERD"/>
</dbReference>
<evidence type="ECO:0000313" key="4">
    <source>
        <dbReference type="Proteomes" id="UP000315842"/>
    </source>
</evidence>
<keyword evidence="4" id="KW-1185">Reference proteome</keyword>
<accession>A0A4Y3KH12</accession>
<name>A0A4Y3KH12_CELUD</name>
<feature type="compositionally biased region" description="Low complexity" evidence="1">
    <location>
        <begin position="46"/>
        <end position="57"/>
    </location>
</feature>
<evidence type="ECO:0000259" key="2">
    <source>
        <dbReference type="PROSITE" id="PS50965"/>
    </source>
</evidence>
<comment type="caution">
    <text evidence="3">The sequence shown here is derived from an EMBL/GenBank/DDBJ whole genome shotgun (WGS) entry which is preliminary data.</text>
</comment>
<dbReference type="Pfam" id="PF08378">
    <property type="entry name" value="NERD"/>
    <property type="match status" value="1"/>
</dbReference>
<feature type="region of interest" description="Disordered" evidence="1">
    <location>
        <begin position="40"/>
        <end position="77"/>
    </location>
</feature>
<dbReference type="Proteomes" id="UP000315842">
    <property type="component" value="Unassembled WGS sequence"/>
</dbReference>
<proteinExistence type="predicted"/>
<dbReference type="EMBL" id="BJLP01000052">
    <property type="protein sequence ID" value="GEA82230.1"/>
    <property type="molecule type" value="Genomic_DNA"/>
</dbReference>
<evidence type="ECO:0000256" key="1">
    <source>
        <dbReference type="SAM" id="MobiDB-lite"/>
    </source>
</evidence>